<dbReference type="AlphaFoldDB" id="A0A3M7H8Y0"/>
<sequence length="391" mass="43739">MAGPDTTTTYSDTARALASQYEDDDDDRPISPNRHSINPSWQRRSSSQRPDQRPRWMQSAENLQNKGLRLWFHFTPLQRAGIVLLNLVLFVLTVLALVYNERILTYFAPAAERWREMSAGWVILWLMTFFVSFPPMIGYSTCVTIGGFVFGMKGWFILASATIVGSTCSFIVSKTLLKGYVSRIAEQNKRFAALSLVLKHDGLKLLVMMRLCPLPYSFSNGAISTIPTVTWQNFALATAIATPKLLLHIFVGSRLGDIAENGDKMDGKTKAVSYISILIGMIAGALTGYFIYSRTKVRARELEAEEAEAAQHGGRRSESGNEYNDDPNERRAINALRRDDDVSLHTTYEDDLEGGRPGYSDDFTDDEDAQERDVFDDGDGASEPADEDDKR</sequence>
<dbReference type="GO" id="GO:0000139">
    <property type="term" value="C:Golgi membrane"/>
    <property type="evidence" value="ECO:0007669"/>
    <property type="project" value="UniProtKB-SubCell"/>
</dbReference>
<dbReference type="PANTHER" id="PTHR47549:SF1">
    <property type="entry name" value="GOLGI APPARATUS MEMBRANE PROTEIN TVP38"/>
    <property type="match status" value="1"/>
</dbReference>
<feature type="compositionally biased region" description="Low complexity" evidence="10">
    <location>
        <begin position="39"/>
        <end position="49"/>
    </location>
</feature>
<evidence type="ECO:0000313" key="14">
    <source>
        <dbReference type="Proteomes" id="UP000280598"/>
    </source>
</evidence>
<feature type="compositionally biased region" description="Polar residues" evidence="10">
    <location>
        <begin position="1"/>
        <end position="12"/>
    </location>
</feature>
<dbReference type="PANTHER" id="PTHR47549">
    <property type="entry name" value="GOLGI APPARATUS MEMBRANE PROTEIN TVP38-RELATED"/>
    <property type="match status" value="1"/>
</dbReference>
<feature type="transmembrane region" description="Helical" evidence="11">
    <location>
        <begin position="271"/>
        <end position="292"/>
    </location>
</feature>
<dbReference type="Pfam" id="PF09335">
    <property type="entry name" value="VTT_dom"/>
    <property type="match status" value="1"/>
</dbReference>
<evidence type="ECO:0000256" key="8">
    <source>
        <dbReference type="ARBA" id="ARBA00023034"/>
    </source>
</evidence>
<dbReference type="Proteomes" id="UP000280598">
    <property type="component" value="Unassembled WGS sequence"/>
</dbReference>
<feature type="transmembrane region" description="Helical" evidence="11">
    <location>
        <begin position="155"/>
        <end position="177"/>
    </location>
</feature>
<feature type="transmembrane region" description="Helical" evidence="11">
    <location>
        <begin position="234"/>
        <end position="251"/>
    </location>
</feature>
<evidence type="ECO:0000256" key="11">
    <source>
        <dbReference type="SAM" id="Phobius"/>
    </source>
</evidence>
<proteinExistence type="inferred from homology"/>
<name>A0A3M7H8Y0_HORWE</name>
<dbReference type="InterPro" id="IPR051076">
    <property type="entry name" value="Golgi_membrane_TVP38/TMEM64"/>
</dbReference>
<evidence type="ECO:0000256" key="1">
    <source>
        <dbReference type="ARBA" id="ARBA00002978"/>
    </source>
</evidence>
<comment type="subcellular location">
    <subcellularLocation>
        <location evidence="2">Golgi apparatus membrane</location>
        <topology evidence="2">Multi-pass membrane protein</topology>
    </subcellularLocation>
</comment>
<evidence type="ECO:0000256" key="3">
    <source>
        <dbReference type="ARBA" id="ARBA00008640"/>
    </source>
</evidence>
<accession>A0A3M7H8Y0</accession>
<evidence type="ECO:0000256" key="6">
    <source>
        <dbReference type="ARBA" id="ARBA00022692"/>
    </source>
</evidence>
<keyword evidence="6 11" id="KW-0812">Transmembrane</keyword>
<evidence type="ECO:0000313" key="13">
    <source>
        <dbReference type="EMBL" id="RMZ09505.1"/>
    </source>
</evidence>
<organism evidence="13 14">
    <name type="scientific">Hortaea werneckii</name>
    <name type="common">Black yeast</name>
    <name type="synonym">Cladosporium werneckii</name>
    <dbReference type="NCBI Taxonomy" id="91943"/>
    <lineage>
        <taxon>Eukaryota</taxon>
        <taxon>Fungi</taxon>
        <taxon>Dikarya</taxon>
        <taxon>Ascomycota</taxon>
        <taxon>Pezizomycotina</taxon>
        <taxon>Dothideomycetes</taxon>
        <taxon>Dothideomycetidae</taxon>
        <taxon>Mycosphaerellales</taxon>
        <taxon>Teratosphaeriaceae</taxon>
        <taxon>Hortaea</taxon>
    </lineage>
</organism>
<feature type="region of interest" description="Disordered" evidence="10">
    <location>
        <begin position="303"/>
        <end position="391"/>
    </location>
</feature>
<protein>
    <recommendedName>
        <fullName evidence="4">Golgi apparatus membrane protein TVP38</fullName>
    </recommendedName>
    <alternativeName>
        <fullName evidence="5">Golgi apparatus membrane protein tvp38</fullName>
    </alternativeName>
</protein>
<evidence type="ECO:0000256" key="5">
    <source>
        <dbReference type="ARBA" id="ARBA00020673"/>
    </source>
</evidence>
<evidence type="ECO:0000256" key="2">
    <source>
        <dbReference type="ARBA" id="ARBA00004653"/>
    </source>
</evidence>
<keyword evidence="7 11" id="KW-1133">Transmembrane helix</keyword>
<comment type="function">
    <text evidence="1">Golgi membrane protein involved in vesicular trafficking and spindle migration.</text>
</comment>
<feature type="region of interest" description="Disordered" evidence="10">
    <location>
        <begin position="1"/>
        <end position="56"/>
    </location>
</feature>
<feature type="domain" description="VTT" evidence="12">
    <location>
        <begin position="139"/>
        <end position="253"/>
    </location>
</feature>
<dbReference type="GO" id="GO:0000022">
    <property type="term" value="P:mitotic spindle elongation"/>
    <property type="evidence" value="ECO:0007669"/>
    <property type="project" value="TreeGrafter"/>
</dbReference>
<comment type="caution">
    <text evidence="13">The sequence shown here is derived from an EMBL/GenBank/DDBJ whole genome shotgun (WGS) entry which is preliminary data.</text>
</comment>
<evidence type="ECO:0000256" key="10">
    <source>
        <dbReference type="SAM" id="MobiDB-lite"/>
    </source>
</evidence>
<evidence type="ECO:0000256" key="4">
    <source>
        <dbReference type="ARBA" id="ARBA00013533"/>
    </source>
</evidence>
<dbReference type="InterPro" id="IPR032816">
    <property type="entry name" value="VTT_dom"/>
</dbReference>
<dbReference type="VEuPathDB" id="FungiDB:BTJ68_07021"/>
<dbReference type="EMBL" id="QWIS01000073">
    <property type="protein sequence ID" value="RMZ09505.1"/>
    <property type="molecule type" value="Genomic_DNA"/>
</dbReference>
<comment type="similarity">
    <text evidence="3">Belongs to the TVP38/TMEM64 family.</text>
</comment>
<keyword evidence="9 11" id="KW-0472">Membrane</keyword>
<evidence type="ECO:0000259" key="12">
    <source>
        <dbReference type="Pfam" id="PF09335"/>
    </source>
</evidence>
<feature type="compositionally biased region" description="Acidic residues" evidence="10">
    <location>
        <begin position="362"/>
        <end position="391"/>
    </location>
</feature>
<gene>
    <name evidence="13" type="ORF">D0860_04196</name>
</gene>
<reference evidence="13 14" key="1">
    <citation type="journal article" date="2018" name="BMC Genomics">
        <title>Genomic evidence for intraspecific hybridization in a clonal and extremely halotolerant yeast.</title>
        <authorList>
            <person name="Gostincar C."/>
            <person name="Stajich J.E."/>
            <person name="Zupancic J."/>
            <person name="Zalar P."/>
            <person name="Gunde-Cimerman N."/>
        </authorList>
    </citation>
    <scope>NUCLEOTIDE SEQUENCE [LARGE SCALE GENOMIC DNA]</scope>
    <source>
        <strain evidence="13 14">EXF-562</strain>
    </source>
</reference>
<feature type="compositionally biased region" description="Basic and acidic residues" evidence="10">
    <location>
        <begin position="327"/>
        <end position="343"/>
    </location>
</feature>
<evidence type="ECO:0000256" key="9">
    <source>
        <dbReference type="ARBA" id="ARBA00023136"/>
    </source>
</evidence>
<dbReference type="GO" id="GO:0016192">
    <property type="term" value="P:vesicle-mediated transport"/>
    <property type="evidence" value="ECO:0007669"/>
    <property type="project" value="TreeGrafter"/>
</dbReference>
<feature type="transmembrane region" description="Helical" evidence="11">
    <location>
        <begin position="121"/>
        <end position="149"/>
    </location>
</feature>
<evidence type="ECO:0000256" key="7">
    <source>
        <dbReference type="ARBA" id="ARBA00022989"/>
    </source>
</evidence>
<keyword evidence="8" id="KW-0333">Golgi apparatus</keyword>
<feature type="transmembrane region" description="Helical" evidence="11">
    <location>
        <begin position="80"/>
        <end position="100"/>
    </location>
</feature>